<feature type="chain" id="PRO_5021244065" evidence="4">
    <location>
        <begin position="19"/>
        <end position="203"/>
    </location>
</feature>
<accession>A0A4Y7QCW3</accession>
<evidence type="ECO:0000313" key="6">
    <source>
        <dbReference type="Proteomes" id="UP000294933"/>
    </source>
</evidence>
<dbReference type="Gene3D" id="3.30.60.90">
    <property type="match status" value="1"/>
</dbReference>
<name>A0A4Y7QCW3_9AGAM</name>
<keyword evidence="2" id="KW-0863">Zinc-finger</keyword>
<dbReference type="GO" id="GO:0008270">
    <property type="term" value="F:zinc ion binding"/>
    <property type="evidence" value="ECO:0007669"/>
    <property type="project" value="UniProtKB-KW"/>
</dbReference>
<keyword evidence="4" id="KW-0732">Signal</keyword>
<dbReference type="OrthoDB" id="3350428at2759"/>
<evidence type="ECO:0000256" key="1">
    <source>
        <dbReference type="ARBA" id="ARBA00022723"/>
    </source>
</evidence>
<protein>
    <submittedName>
        <fullName evidence="5">Uncharacterized protein</fullName>
    </submittedName>
</protein>
<evidence type="ECO:0000256" key="4">
    <source>
        <dbReference type="SAM" id="SignalP"/>
    </source>
</evidence>
<dbReference type="VEuPathDB" id="FungiDB:BD410DRAFT_639312"/>
<dbReference type="EMBL" id="ML170164">
    <property type="protein sequence ID" value="TDL25424.1"/>
    <property type="molecule type" value="Genomic_DNA"/>
</dbReference>
<sequence length="203" mass="23249">MWGIMVIIFLTGMNETSNWIVLLAFDLCQNCVLQLPEEPDRDCSSHASSHPMIRFRFVVGYILRMRNREKALEIVKTLENASNTAFTCKGPCGKVDVCGIHFRCIQCEDYILCADCISSYESDQVDYHSLSHIFIRFSGEPLIFHPKQEEGTVSDQARMANIEAVLGKFEERLAKQEHVMQSLTEELSAIRMTMEKGFQLKKE</sequence>
<evidence type="ECO:0000256" key="3">
    <source>
        <dbReference type="ARBA" id="ARBA00022833"/>
    </source>
</evidence>
<proteinExistence type="predicted"/>
<reference evidence="5 6" key="1">
    <citation type="submission" date="2018-06" db="EMBL/GenBank/DDBJ databases">
        <title>A transcriptomic atlas of mushroom development highlights an independent origin of complex multicellularity.</title>
        <authorList>
            <consortium name="DOE Joint Genome Institute"/>
            <person name="Krizsan K."/>
            <person name="Almasi E."/>
            <person name="Merenyi Z."/>
            <person name="Sahu N."/>
            <person name="Viragh M."/>
            <person name="Koszo T."/>
            <person name="Mondo S."/>
            <person name="Kiss B."/>
            <person name="Balint B."/>
            <person name="Kues U."/>
            <person name="Barry K."/>
            <person name="Hegedus J.C."/>
            <person name="Henrissat B."/>
            <person name="Johnson J."/>
            <person name="Lipzen A."/>
            <person name="Ohm R."/>
            <person name="Nagy I."/>
            <person name="Pangilinan J."/>
            <person name="Yan J."/>
            <person name="Xiong Y."/>
            <person name="Grigoriev I.V."/>
            <person name="Hibbett D.S."/>
            <person name="Nagy L.G."/>
        </authorList>
    </citation>
    <scope>NUCLEOTIDE SEQUENCE [LARGE SCALE GENOMIC DNA]</scope>
    <source>
        <strain evidence="5 6">SZMC22713</strain>
    </source>
</reference>
<dbReference type="Proteomes" id="UP000294933">
    <property type="component" value="Unassembled WGS sequence"/>
</dbReference>
<dbReference type="InterPro" id="IPR043145">
    <property type="entry name" value="Znf_ZZ_sf"/>
</dbReference>
<keyword evidence="1" id="KW-0479">Metal-binding</keyword>
<dbReference type="AlphaFoldDB" id="A0A4Y7QCW3"/>
<gene>
    <name evidence="5" type="ORF">BD410DRAFT_639312</name>
</gene>
<organism evidence="5 6">
    <name type="scientific">Rickenella mellea</name>
    <dbReference type="NCBI Taxonomy" id="50990"/>
    <lineage>
        <taxon>Eukaryota</taxon>
        <taxon>Fungi</taxon>
        <taxon>Dikarya</taxon>
        <taxon>Basidiomycota</taxon>
        <taxon>Agaricomycotina</taxon>
        <taxon>Agaricomycetes</taxon>
        <taxon>Hymenochaetales</taxon>
        <taxon>Rickenellaceae</taxon>
        <taxon>Rickenella</taxon>
    </lineage>
</organism>
<evidence type="ECO:0000313" key="5">
    <source>
        <dbReference type="EMBL" id="TDL25424.1"/>
    </source>
</evidence>
<evidence type="ECO:0000256" key="2">
    <source>
        <dbReference type="ARBA" id="ARBA00022771"/>
    </source>
</evidence>
<feature type="signal peptide" evidence="4">
    <location>
        <begin position="1"/>
        <end position="18"/>
    </location>
</feature>
<keyword evidence="6" id="KW-1185">Reference proteome</keyword>
<keyword evidence="3" id="KW-0862">Zinc</keyword>
<dbReference type="SUPFAM" id="SSF57850">
    <property type="entry name" value="RING/U-box"/>
    <property type="match status" value="1"/>
</dbReference>